<dbReference type="RefSeq" id="XP_062688485.1">
    <property type="nucleotide sequence ID" value="XM_062835589.1"/>
</dbReference>
<name>A0AAJ0MMD6_9PEZI</name>
<proteinExistence type="predicted"/>
<accession>A0AAJ0MMD6</accession>
<dbReference type="GeneID" id="87873211"/>
<comment type="caution">
    <text evidence="1">The sequence shown here is derived from an EMBL/GenBank/DDBJ whole genome shotgun (WGS) entry which is preliminary data.</text>
</comment>
<dbReference type="Proteomes" id="UP001285908">
    <property type="component" value="Unassembled WGS sequence"/>
</dbReference>
<dbReference type="InterPro" id="IPR023213">
    <property type="entry name" value="CAT-like_dom_sf"/>
</dbReference>
<reference evidence="1 2" key="1">
    <citation type="journal article" date="2023" name="Mol. Phylogenet. Evol.">
        <title>Genome-scale phylogeny and comparative genomics of the fungal order Sordariales.</title>
        <authorList>
            <person name="Hensen N."/>
            <person name="Bonometti L."/>
            <person name="Westerberg I."/>
            <person name="Brannstrom I.O."/>
            <person name="Guillou S."/>
            <person name="Cros-Aarteil S."/>
            <person name="Calhoun S."/>
            <person name="Haridas S."/>
            <person name="Kuo A."/>
            <person name="Mondo S."/>
            <person name="Pangilinan J."/>
            <person name="Riley R."/>
            <person name="LaButti K."/>
            <person name="Andreopoulos B."/>
            <person name="Lipzen A."/>
            <person name="Chen C."/>
            <person name="Yan M."/>
            <person name="Daum C."/>
            <person name="Ng V."/>
            <person name="Clum A."/>
            <person name="Steindorff A."/>
            <person name="Ohm R.A."/>
            <person name="Martin F."/>
            <person name="Silar P."/>
            <person name="Natvig D.O."/>
            <person name="Lalanne C."/>
            <person name="Gautier V."/>
            <person name="Ament-Velasquez S.L."/>
            <person name="Kruys A."/>
            <person name="Hutchinson M.I."/>
            <person name="Powell A.J."/>
            <person name="Barry K."/>
            <person name="Miller A.N."/>
            <person name="Grigoriev I.V."/>
            <person name="Debuchy R."/>
            <person name="Gladieux P."/>
            <person name="Hiltunen Thoren M."/>
            <person name="Johannesson H."/>
        </authorList>
    </citation>
    <scope>NUCLEOTIDE SEQUENCE [LARGE SCALE GENOMIC DNA]</scope>
    <source>
        <strain evidence="1 2">FGSC 10403</strain>
    </source>
</reference>
<dbReference type="AlphaFoldDB" id="A0AAJ0MMD6"/>
<keyword evidence="2" id="KW-1185">Reference proteome</keyword>
<sequence length="367" mass="41240">MDSKNDDSTGNKNNNEDHRLMTYLRRPYDPAYTDMLTICTSWVHTVHRAAQAYLHQMTSTPSASNITEQDILYAFIWHLLTRAQLHGSSSSGSSNHDSFVPNDNLVEVVKLITIVDVRGAPSPPTHTQSQNQLHPDYHLPAIATVPLHQFLRPVITDETGIPHLRQYALLALAIRSAVEVVQAQGQAQAGQEDARRVKMAAKRDSNEGCGRPLCIFSLDQARREAWKGIGYGESHGRRMATVEIGSRKMTSSSREDEMEMGLWVHTVYKPSTSASADYYAIVFPTTEATQGGMGDGKWRVQLHLHPLARQWLRRWMNEKPEEAGIEPRIRGNQGSIVINANFNIPRNGSTRPEETAPKVSYLRYVFK</sequence>
<evidence type="ECO:0000313" key="2">
    <source>
        <dbReference type="Proteomes" id="UP001285908"/>
    </source>
</evidence>
<dbReference type="Gene3D" id="3.30.559.10">
    <property type="entry name" value="Chloramphenicol acetyltransferase-like domain"/>
    <property type="match status" value="1"/>
</dbReference>
<gene>
    <name evidence="1" type="ORF">B0T23DRAFT_327069</name>
</gene>
<protein>
    <submittedName>
        <fullName evidence="1">Uncharacterized protein</fullName>
    </submittedName>
</protein>
<organism evidence="1 2">
    <name type="scientific">Neurospora hispaniola</name>
    <dbReference type="NCBI Taxonomy" id="588809"/>
    <lineage>
        <taxon>Eukaryota</taxon>
        <taxon>Fungi</taxon>
        <taxon>Dikarya</taxon>
        <taxon>Ascomycota</taxon>
        <taxon>Pezizomycotina</taxon>
        <taxon>Sordariomycetes</taxon>
        <taxon>Sordariomycetidae</taxon>
        <taxon>Sordariales</taxon>
        <taxon>Sordariaceae</taxon>
        <taxon>Neurospora</taxon>
    </lineage>
</organism>
<dbReference type="EMBL" id="JAULSX010000010">
    <property type="protein sequence ID" value="KAK3485581.1"/>
    <property type="molecule type" value="Genomic_DNA"/>
</dbReference>
<evidence type="ECO:0000313" key="1">
    <source>
        <dbReference type="EMBL" id="KAK3485581.1"/>
    </source>
</evidence>